<dbReference type="PROSITE" id="PS00455">
    <property type="entry name" value="AMP_BINDING"/>
    <property type="match status" value="1"/>
</dbReference>
<keyword evidence="4" id="KW-0067">ATP-binding</keyword>
<dbReference type="InterPro" id="IPR051087">
    <property type="entry name" value="Mitochondrial_ACSM"/>
</dbReference>
<evidence type="ECO:0000256" key="3">
    <source>
        <dbReference type="ARBA" id="ARBA00022741"/>
    </source>
</evidence>
<comment type="similarity">
    <text evidence="1">Belongs to the ATP-dependent AMP-binding enzyme family.</text>
</comment>
<comment type="caution">
    <text evidence="6">The sequence shown here is derived from an EMBL/GenBank/DDBJ whole genome shotgun (WGS) entry which is preliminary data.</text>
</comment>
<dbReference type="InterPro" id="IPR020845">
    <property type="entry name" value="AMP-binding_CS"/>
</dbReference>
<reference evidence="6 7" key="1">
    <citation type="journal article" date="2019" name="Int. J. Syst. Evol. Microbiol.">
        <title>The Global Catalogue of Microorganisms (GCM) 10K type strain sequencing project: providing services to taxonomists for standard genome sequencing and annotation.</title>
        <authorList>
            <consortium name="The Broad Institute Genomics Platform"/>
            <consortium name="The Broad Institute Genome Sequencing Center for Infectious Disease"/>
            <person name="Wu L."/>
            <person name="Ma J."/>
        </authorList>
    </citation>
    <scope>NUCLEOTIDE SEQUENCE [LARGE SCALE GENOMIC DNA]</scope>
    <source>
        <strain evidence="6 7">JCM 10425</strain>
    </source>
</reference>
<dbReference type="SUPFAM" id="SSF56801">
    <property type="entry name" value="Acetyl-CoA synthetase-like"/>
    <property type="match status" value="1"/>
</dbReference>
<accession>A0ABN0TM49</accession>
<keyword evidence="7" id="KW-1185">Reference proteome</keyword>
<evidence type="ECO:0000313" key="6">
    <source>
        <dbReference type="EMBL" id="GAA0225191.1"/>
    </source>
</evidence>
<keyword evidence="3" id="KW-0547">Nucleotide-binding</keyword>
<evidence type="ECO:0000256" key="2">
    <source>
        <dbReference type="ARBA" id="ARBA00022598"/>
    </source>
</evidence>
<dbReference type="InterPro" id="IPR000873">
    <property type="entry name" value="AMP-dep_synth/lig_dom"/>
</dbReference>
<evidence type="ECO:0000256" key="4">
    <source>
        <dbReference type="ARBA" id="ARBA00022840"/>
    </source>
</evidence>
<keyword evidence="2" id="KW-0436">Ligase</keyword>
<proteinExistence type="inferred from homology"/>
<dbReference type="Gene3D" id="3.40.50.12780">
    <property type="entry name" value="N-terminal domain of ligase-like"/>
    <property type="match status" value="1"/>
</dbReference>
<evidence type="ECO:0000256" key="1">
    <source>
        <dbReference type="ARBA" id="ARBA00006432"/>
    </source>
</evidence>
<evidence type="ECO:0000259" key="5">
    <source>
        <dbReference type="Pfam" id="PF00501"/>
    </source>
</evidence>
<dbReference type="Pfam" id="PF00501">
    <property type="entry name" value="AMP-binding"/>
    <property type="match status" value="1"/>
</dbReference>
<protein>
    <recommendedName>
        <fullName evidence="5">AMP-dependent synthetase/ligase domain-containing protein</fullName>
    </recommendedName>
</protein>
<dbReference type="EMBL" id="BAAAGX010000004">
    <property type="protein sequence ID" value="GAA0225191.1"/>
    <property type="molecule type" value="Genomic_DNA"/>
</dbReference>
<dbReference type="InterPro" id="IPR042099">
    <property type="entry name" value="ANL_N_sf"/>
</dbReference>
<dbReference type="PANTHER" id="PTHR43605">
    <property type="entry name" value="ACYL-COENZYME A SYNTHETASE"/>
    <property type="match status" value="1"/>
</dbReference>
<feature type="domain" description="AMP-dependent synthetase/ligase" evidence="5">
    <location>
        <begin position="1"/>
        <end position="119"/>
    </location>
</feature>
<dbReference type="PANTHER" id="PTHR43605:SF10">
    <property type="entry name" value="ACYL-COA SYNTHETASE MEDIUM CHAIN FAMILY MEMBER 3"/>
    <property type="match status" value="1"/>
</dbReference>
<name>A0ABN0TM49_9ACTN</name>
<gene>
    <name evidence="6" type="ORF">GCM10009539_08010</name>
</gene>
<dbReference type="Proteomes" id="UP001500967">
    <property type="component" value="Unassembled WGS sequence"/>
</dbReference>
<sequence length="156" mass="16755">MLSNQVELWESVLAITELGAVIMPTTTALGPADLRDRIERGRAAYVIANAADTAKFDDVPGGYGRLAVGSADGWRFYADVAGFPGTRRESVTTADDTLLVYFTSGTTSRPKLVEHNQVSYPVGHLSTMYWIGLRPGDVHSPGWAKHAWSRSGTGGA</sequence>
<evidence type="ECO:0000313" key="7">
    <source>
        <dbReference type="Proteomes" id="UP001500967"/>
    </source>
</evidence>
<organism evidence="6 7">
    <name type="scientific">Cryptosporangium japonicum</name>
    <dbReference type="NCBI Taxonomy" id="80872"/>
    <lineage>
        <taxon>Bacteria</taxon>
        <taxon>Bacillati</taxon>
        <taxon>Actinomycetota</taxon>
        <taxon>Actinomycetes</taxon>
        <taxon>Cryptosporangiales</taxon>
        <taxon>Cryptosporangiaceae</taxon>
        <taxon>Cryptosporangium</taxon>
    </lineage>
</organism>